<evidence type="ECO:0000256" key="15">
    <source>
        <dbReference type="SAM" id="Coils"/>
    </source>
</evidence>
<name>A0A1U7H0A4_9CYAN</name>
<keyword evidence="6" id="KW-0269">Exonuclease</keyword>
<protein>
    <recommendedName>
        <fullName evidence="12">DNA 3'-5' helicase</fullName>
        <ecNumber evidence="12">5.6.2.4</ecNumber>
    </recommendedName>
</protein>
<evidence type="ECO:0000259" key="16">
    <source>
        <dbReference type="PROSITE" id="PS51198"/>
    </source>
</evidence>
<dbReference type="EC" id="5.6.2.4" evidence="12"/>
<keyword evidence="9" id="KW-0234">DNA repair</keyword>
<feature type="domain" description="UvrD-like helicase ATP-binding" evidence="16">
    <location>
        <begin position="1"/>
        <end position="420"/>
    </location>
</feature>
<keyword evidence="3" id="KW-0227">DNA damage</keyword>
<dbReference type="EMBL" id="MRCA01000004">
    <property type="protein sequence ID" value="OKH14302.1"/>
    <property type="molecule type" value="Genomic_DNA"/>
</dbReference>
<keyword evidence="7 14" id="KW-0067">ATP-binding</keyword>
<dbReference type="GO" id="GO:0043138">
    <property type="term" value="F:3'-5' DNA helicase activity"/>
    <property type="evidence" value="ECO:0007669"/>
    <property type="project" value="UniProtKB-EC"/>
</dbReference>
<evidence type="ECO:0000313" key="18">
    <source>
        <dbReference type="EMBL" id="OKH14302.1"/>
    </source>
</evidence>
<keyword evidence="5 14" id="KW-0347">Helicase</keyword>
<dbReference type="PANTHER" id="PTHR11070:SF23">
    <property type="entry name" value="RECBCD ENZYME SUBUNIT RECB"/>
    <property type="match status" value="1"/>
</dbReference>
<keyword evidence="4 14" id="KW-0378">Hydrolase</keyword>
<dbReference type="Proteomes" id="UP000186391">
    <property type="component" value="Unassembled WGS sequence"/>
</dbReference>
<comment type="catalytic activity">
    <reaction evidence="11">
        <text>Couples ATP hydrolysis with the unwinding of duplex DNA by translocating in the 3'-5' direction.</text>
        <dbReference type="EC" id="5.6.2.4"/>
    </reaction>
</comment>
<evidence type="ECO:0000256" key="6">
    <source>
        <dbReference type="ARBA" id="ARBA00022839"/>
    </source>
</evidence>
<evidence type="ECO:0000256" key="5">
    <source>
        <dbReference type="ARBA" id="ARBA00022806"/>
    </source>
</evidence>
<evidence type="ECO:0000313" key="19">
    <source>
        <dbReference type="Proteomes" id="UP000186391"/>
    </source>
</evidence>
<keyword evidence="19" id="KW-1185">Reference proteome</keyword>
<keyword evidence="15" id="KW-0175">Coiled coil</keyword>
<proteinExistence type="predicted"/>
<keyword evidence="2 14" id="KW-0547">Nucleotide-binding</keyword>
<dbReference type="PROSITE" id="PS51198">
    <property type="entry name" value="UVRD_HELICASE_ATP_BIND"/>
    <property type="match status" value="1"/>
</dbReference>
<dbReference type="Pfam" id="PF12705">
    <property type="entry name" value="PDDEXK_1"/>
    <property type="match status" value="1"/>
</dbReference>
<evidence type="ECO:0000256" key="10">
    <source>
        <dbReference type="ARBA" id="ARBA00023235"/>
    </source>
</evidence>
<feature type="domain" description="UvrD-like helicase C-terminal" evidence="17">
    <location>
        <begin position="428"/>
        <end position="722"/>
    </location>
</feature>
<gene>
    <name evidence="18" type="ORF">NIES592_09515</name>
</gene>
<dbReference type="GO" id="GO:0005829">
    <property type="term" value="C:cytosol"/>
    <property type="evidence" value="ECO:0007669"/>
    <property type="project" value="TreeGrafter"/>
</dbReference>
<dbReference type="RefSeq" id="WP_073555616.1">
    <property type="nucleotide sequence ID" value="NZ_MRCA01000004.1"/>
</dbReference>
<dbReference type="GO" id="GO:0000725">
    <property type="term" value="P:recombinational repair"/>
    <property type="evidence" value="ECO:0007669"/>
    <property type="project" value="TreeGrafter"/>
</dbReference>
<keyword evidence="1" id="KW-0540">Nuclease</keyword>
<evidence type="ECO:0000256" key="14">
    <source>
        <dbReference type="PROSITE-ProRule" id="PRU00560"/>
    </source>
</evidence>
<dbReference type="Pfam" id="PF00580">
    <property type="entry name" value="UvrD-helicase"/>
    <property type="match status" value="1"/>
</dbReference>
<sequence>MSLTPQQQRAAYANGNVAVIAGAGTGKTHMLAERYLYHLQKSEFSPLEIVAVTFTDKAAAELRSRIRLLVSQKLPERSDLLAELEAAQISTIHALAMRICREHPQAADVPPDFTVLDELEGVLWVNQWLDEALDTLPVELYEKVPYSLMSQTLQVLLQDPIAAEKALAQGAEKWQELAQELQQKALRELLQHPTWQQARTTLQNYAGQASDRLEVETRQPALQAMEAVDLKENITESLTVIAGLKINIGSKKNWTDGGLEIVKETIKGLRNLVEKALKDGLVTLEFSVVDEQLKAILPALQQAFSSVQKYINQEKRRSRVLDFADLEVGALRALQDEQVQFYYAQRWRAFLVDEFQDTNPVQSEILQRLTQNTLLTIVGDAKQSIYGFRRADVEVFRSWCDRITNSGGNEEVLTTSFRTHKLLIDHINSIFTPLLGDLHQDLDAYRADCPNSYPPVQVYTVEAESDINKPQCLRVEAFHLAKLLKQMLNDQTLVYDKKTQTLRPIQPGDIAILSRTWEPLAVYGEALESVGVPVALAGGDNLLATREAKDGWALLRFLADPSDDLALVAVLRSPFFAVSDRVLFTFIQSQEENDTTEQDEQSKTNWWQKLKSSDIPELQRPVQVLSQLLCDRNLEPPTRLLQIANHLTGYTAVITNLPGAARREADWRGFVELVQQLEHGSSDVFAAVRRLKRLAAAQIEIPRLPLSANDAVALMTIHAAKGLEWSVVVIPDLARSQPYTSETVYFDPAYGVALKLEDEQGETQKPVLYTCLEHLRKQREEAETLRVLYVALTRARDQLILTATDESGGSLSGLATGLAAAGISINTIPFNPELAQPPVPPEPPLPSEPHSLLINSVGSGLFELPVTALSEYAQCPKKFAYRFIQGHPGIGSGVGTARRVGTLAHLALERGIRDIETLAGFDVSLPKEPVSEALQLAQRFEEVADFAQFQQGQWELPVNLKVGSLTFNGIVDLLGDDWVLDFKTDQEIAPERHRFQLWAYAQATGCTNAHIAYLRHDYLHTFSTEELQTTGQEAKILVQNILDGHFLANPSHTNCGFCVYQEICDERYQPTGEAAEKKHQIGATGYKK</sequence>
<evidence type="ECO:0000256" key="2">
    <source>
        <dbReference type="ARBA" id="ARBA00022741"/>
    </source>
</evidence>
<comment type="caution">
    <text evidence="18">The sequence shown here is derived from an EMBL/GenBank/DDBJ whole genome shotgun (WGS) entry which is preliminary data.</text>
</comment>
<dbReference type="Gene3D" id="3.40.50.300">
    <property type="entry name" value="P-loop containing nucleotide triphosphate hydrolases"/>
    <property type="match status" value="4"/>
</dbReference>
<dbReference type="InterPro" id="IPR000212">
    <property type="entry name" value="DNA_helicase_UvrD/REP"/>
</dbReference>
<evidence type="ECO:0000256" key="12">
    <source>
        <dbReference type="ARBA" id="ARBA00034808"/>
    </source>
</evidence>
<evidence type="ECO:0000256" key="8">
    <source>
        <dbReference type="ARBA" id="ARBA00023125"/>
    </source>
</evidence>
<evidence type="ECO:0000259" key="17">
    <source>
        <dbReference type="PROSITE" id="PS51217"/>
    </source>
</evidence>
<evidence type="ECO:0000256" key="13">
    <source>
        <dbReference type="ARBA" id="ARBA00048988"/>
    </source>
</evidence>
<dbReference type="PROSITE" id="PS51217">
    <property type="entry name" value="UVRD_HELICASE_CTER"/>
    <property type="match status" value="1"/>
</dbReference>
<dbReference type="Gene3D" id="1.10.486.10">
    <property type="entry name" value="PCRA, domain 4"/>
    <property type="match status" value="1"/>
</dbReference>
<dbReference type="GO" id="GO:0009338">
    <property type="term" value="C:exodeoxyribonuclease V complex"/>
    <property type="evidence" value="ECO:0007669"/>
    <property type="project" value="TreeGrafter"/>
</dbReference>
<organism evidence="18 19">
    <name type="scientific">Fischerella major NIES-592</name>
    <dbReference type="NCBI Taxonomy" id="210994"/>
    <lineage>
        <taxon>Bacteria</taxon>
        <taxon>Bacillati</taxon>
        <taxon>Cyanobacteriota</taxon>
        <taxon>Cyanophyceae</taxon>
        <taxon>Nostocales</taxon>
        <taxon>Hapalosiphonaceae</taxon>
        <taxon>Fischerella</taxon>
    </lineage>
</organism>
<dbReference type="InterPro" id="IPR014016">
    <property type="entry name" value="UvrD-like_ATP-bd"/>
</dbReference>
<dbReference type="InterPro" id="IPR014017">
    <property type="entry name" value="DNA_helicase_UvrD-like_C"/>
</dbReference>
<dbReference type="SUPFAM" id="SSF52540">
    <property type="entry name" value="P-loop containing nucleoside triphosphate hydrolases"/>
    <property type="match status" value="1"/>
</dbReference>
<evidence type="ECO:0000256" key="1">
    <source>
        <dbReference type="ARBA" id="ARBA00022722"/>
    </source>
</evidence>
<accession>A0A1U7H0A4</accession>
<keyword evidence="8" id="KW-0238">DNA-binding</keyword>
<dbReference type="GO" id="GO:0004527">
    <property type="term" value="F:exonuclease activity"/>
    <property type="evidence" value="ECO:0007669"/>
    <property type="project" value="UniProtKB-KW"/>
</dbReference>
<dbReference type="InterPro" id="IPR011604">
    <property type="entry name" value="PDDEXK-like_dom_sf"/>
</dbReference>
<comment type="catalytic activity">
    <reaction evidence="13">
        <text>ATP + H2O = ADP + phosphate + H(+)</text>
        <dbReference type="Rhea" id="RHEA:13065"/>
        <dbReference type="ChEBI" id="CHEBI:15377"/>
        <dbReference type="ChEBI" id="CHEBI:15378"/>
        <dbReference type="ChEBI" id="CHEBI:30616"/>
        <dbReference type="ChEBI" id="CHEBI:43474"/>
        <dbReference type="ChEBI" id="CHEBI:456216"/>
        <dbReference type="EC" id="5.6.2.4"/>
    </reaction>
</comment>
<feature type="coiled-coil region" evidence="15">
    <location>
        <begin position="164"/>
        <end position="191"/>
    </location>
</feature>
<reference evidence="18 19" key="1">
    <citation type="submission" date="2016-11" db="EMBL/GenBank/DDBJ databases">
        <title>Draft Genome Sequences of Nine Cyanobacterial Strains from Diverse Habitats.</title>
        <authorList>
            <person name="Zhu T."/>
            <person name="Hou S."/>
            <person name="Lu X."/>
            <person name="Hess W.R."/>
        </authorList>
    </citation>
    <scope>NUCLEOTIDE SEQUENCE [LARGE SCALE GENOMIC DNA]</scope>
    <source>
        <strain evidence="18 19">NIES-592</strain>
    </source>
</reference>
<evidence type="ECO:0000256" key="3">
    <source>
        <dbReference type="ARBA" id="ARBA00022763"/>
    </source>
</evidence>
<dbReference type="GO" id="GO:0003677">
    <property type="term" value="F:DNA binding"/>
    <property type="evidence" value="ECO:0007669"/>
    <property type="project" value="UniProtKB-KW"/>
</dbReference>
<dbReference type="Pfam" id="PF13361">
    <property type="entry name" value="UvrD_C"/>
    <property type="match status" value="1"/>
</dbReference>
<dbReference type="OrthoDB" id="9810135at2"/>
<evidence type="ECO:0000256" key="7">
    <source>
        <dbReference type="ARBA" id="ARBA00022840"/>
    </source>
</evidence>
<dbReference type="InterPro" id="IPR027417">
    <property type="entry name" value="P-loop_NTPase"/>
</dbReference>
<evidence type="ECO:0000256" key="11">
    <source>
        <dbReference type="ARBA" id="ARBA00034617"/>
    </source>
</evidence>
<evidence type="ECO:0000256" key="9">
    <source>
        <dbReference type="ARBA" id="ARBA00023204"/>
    </source>
</evidence>
<dbReference type="InterPro" id="IPR038726">
    <property type="entry name" value="PDDEXK_AddAB-type"/>
</dbReference>
<keyword evidence="10" id="KW-0413">Isomerase</keyword>
<feature type="binding site" evidence="14">
    <location>
        <begin position="21"/>
        <end position="28"/>
    </location>
    <ligand>
        <name>ATP</name>
        <dbReference type="ChEBI" id="CHEBI:30616"/>
    </ligand>
</feature>
<dbReference type="GO" id="GO:0005524">
    <property type="term" value="F:ATP binding"/>
    <property type="evidence" value="ECO:0007669"/>
    <property type="project" value="UniProtKB-UniRule"/>
</dbReference>
<dbReference type="Gene3D" id="3.90.320.10">
    <property type="match status" value="1"/>
</dbReference>
<dbReference type="AlphaFoldDB" id="A0A1U7H0A4"/>
<evidence type="ECO:0000256" key="4">
    <source>
        <dbReference type="ARBA" id="ARBA00022801"/>
    </source>
</evidence>
<dbReference type="PANTHER" id="PTHR11070">
    <property type="entry name" value="UVRD / RECB / PCRA DNA HELICASE FAMILY MEMBER"/>
    <property type="match status" value="1"/>
</dbReference>